<feature type="domain" description="Carboxylesterase type B" evidence="4">
    <location>
        <begin position="344"/>
        <end position="457"/>
    </location>
</feature>
<dbReference type="Proteomes" id="UP000800235">
    <property type="component" value="Unassembled WGS sequence"/>
</dbReference>
<dbReference type="PANTHER" id="PTHR43918:SF4">
    <property type="entry name" value="CARBOXYLIC ESTER HYDROLASE"/>
    <property type="match status" value="1"/>
</dbReference>
<feature type="non-terminal residue" evidence="5">
    <location>
        <position position="1"/>
    </location>
</feature>
<comment type="caution">
    <text evidence="5">The sequence shown here is derived from an EMBL/GenBank/DDBJ whole genome shotgun (WGS) entry which is preliminary data.</text>
</comment>
<evidence type="ECO:0000256" key="3">
    <source>
        <dbReference type="RuleBase" id="RU361235"/>
    </source>
</evidence>
<accession>A0A9P4TUK1</accession>
<dbReference type="InterPro" id="IPR029058">
    <property type="entry name" value="AB_hydrolase_fold"/>
</dbReference>
<dbReference type="PROSITE" id="PS00122">
    <property type="entry name" value="CARBOXYLESTERASE_B_1"/>
    <property type="match status" value="1"/>
</dbReference>
<dbReference type="InterPro" id="IPR019826">
    <property type="entry name" value="Carboxylesterase_B_AS"/>
</dbReference>
<dbReference type="InterPro" id="IPR050654">
    <property type="entry name" value="AChE-related_enzymes"/>
</dbReference>
<dbReference type="Gene3D" id="3.40.50.1820">
    <property type="entry name" value="alpha/beta hydrolase"/>
    <property type="match status" value="2"/>
</dbReference>
<feature type="domain" description="Carboxylesterase type B" evidence="4">
    <location>
        <begin position="4"/>
        <end position="327"/>
    </location>
</feature>
<dbReference type="SUPFAM" id="SSF53474">
    <property type="entry name" value="alpha/beta-Hydrolases"/>
    <property type="match status" value="1"/>
</dbReference>
<evidence type="ECO:0000256" key="2">
    <source>
        <dbReference type="ARBA" id="ARBA00022801"/>
    </source>
</evidence>
<sequence length="471" mass="49665">HASSWQPTVSEYLGIPYAEPPIGPLRFAAPKPYNGSGTIVASKFSPDCPANVANFSNATVLNSPKGIILATLGQYGRTLDVDEDCLSVNVWTKPGSGEKAKAVMLWVYGGGFAIGYTASPTYDGARLAAEQDVVVVSMNYRLNILGFPGAPGLPDQNLGLLDQRLAVEWVRDNIAAFGGDPKRITLFGESAGGASVDMYSYAWTKDPIVNAFIAESGTTSLIDALGANGNKTAGWFRASEKAGCGGASNTTADASIKCMRAKPWKDVLNAIKPAGAGASLGGMGDFGPSPDGKVVFNDYKARTAAGNFIKRPMLVGNNGNEISLFTVILGITSGLSSPLYRYANAIFNCPSGSAAVARMQNKVKAWRYLYSGSWPNQNLADGAGAFHGSEIGLIFGSMENEQKSFPNTAEQSKLVQTMMNAWAGFAKDPENALEKLGWPLYDATKPTVIKLGDNNSSAVTFVNPSTVDTGC</sequence>
<gene>
    <name evidence="5" type="ORF">EJ08DRAFT_558314</name>
</gene>
<evidence type="ECO:0000256" key="1">
    <source>
        <dbReference type="ARBA" id="ARBA00005964"/>
    </source>
</evidence>
<dbReference type="PANTHER" id="PTHR43918">
    <property type="entry name" value="ACETYLCHOLINESTERASE"/>
    <property type="match status" value="1"/>
</dbReference>
<dbReference type="Pfam" id="PF00135">
    <property type="entry name" value="COesterase"/>
    <property type="match status" value="2"/>
</dbReference>
<dbReference type="GO" id="GO:0052689">
    <property type="term" value="F:carboxylic ester hydrolase activity"/>
    <property type="evidence" value="ECO:0007669"/>
    <property type="project" value="TreeGrafter"/>
</dbReference>
<dbReference type="OrthoDB" id="408631at2759"/>
<feature type="non-terminal residue" evidence="5">
    <location>
        <position position="471"/>
    </location>
</feature>
<dbReference type="AlphaFoldDB" id="A0A9P4TUK1"/>
<dbReference type="InterPro" id="IPR002018">
    <property type="entry name" value="CarbesteraseB"/>
</dbReference>
<name>A0A9P4TUK1_9PEZI</name>
<proteinExistence type="inferred from homology"/>
<comment type="similarity">
    <text evidence="1 3">Belongs to the type-B carboxylesterase/lipase family.</text>
</comment>
<reference evidence="5" key="1">
    <citation type="journal article" date="2020" name="Stud. Mycol.">
        <title>101 Dothideomycetes genomes: a test case for predicting lifestyles and emergence of pathogens.</title>
        <authorList>
            <person name="Haridas S."/>
            <person name="Albert R."/>
            <person name="Binder M."/>
            <person name="Bloem J."/>
            <person name="Labutti K."/>
            <person name="Salamov A."/>
            <person name="Andreopoulos B."/>
            <person name="Baker S."/>
            <person name="Barry K."/>
            <person name="Bills G."/>
            <person name="Bluhm B."/>
            <person name="Cannon C."/>
            <person name="Castanera R."/>
            <person name="Culley D."/>
            <person name="Daum C."/>
            <person name="Ezra D."/>
            <person name="Gonzalez J."/>
            <person name="Henrissat B."/>
            <person name="Kuo A."/>
            <person name="Liang C."/>
            <person name="Lipzen A."/>
            <person name="Lutzoni F."/>
            <person name="Magnuson J."/>
            <person name="Mondo S."/>
            <person name="Nolan M."/>
            <person name="Ohm R."/>
            <person name="Pangilinan J."/>
            <person name="Park H.-J."/>
            <person name="Ramirez L."/>
            <person name="Alfaro M."/>
            <person name="Sun H."/>
            <person name="Tritt A."/>
            <person name="Yoshinaga Y."/>
            <person name="Zwiers L.-H."/>
            <person name="Turgeon B."/>
            <person name="Goodwin S."/>
            <person name="Spatafora J."/>
            <person name="Crous P."/>
            <person name="Grigoriev I."/>
        </authorList>
    </citation>
    <scope>NUCLEOTIDE SEQUENCE</scope>
    <source>
        <strain evidence="5">CBS 130266</strain>
    </source>
</reference>
<organism evidence="5 6">
    <name type="scientific">Tothia fuscella</name>
    <dbReference type="NCBI Taxonomy" id="1048955"/>
    <lineage>
        <taxon>Eukaryota</taxon>
        <taxon>Fungi</taxon>
        <taxon>Dikarya</taxon>
        <taxon>Ascomycota</taxon>
        <taxon>Pezizomycotina</taxon>
        <taxon>Dothideomycetes</taxon>
        <taxon>Pleosporomycetidae</taxon>
        <taxon>Venturiales</taxon>
        <taxon>Cylindrosympodiaceae</taxon>
        <taxon>Tothia</taxon>
    </lineage>
</organism>
<keyword evidence="6" id="KW-1185">Reference proteome</keyword>
<protein>
    <recommendedName>
        <fullName evidence="3">Carboxylic ester hydrolase</fullName>
        <ecNumber evidence="3">3.1.1.-</ecNumber>
    </recommendedName>
</protein>
<evidence type="ECO:0000259" key="4">
    <source>
        <dbReference type="Pfam" id="PF00135"/>
    </source>
</evidence>
<dbReference type="EC" id="3.1.1.-" evidence="3"/>
<evidence type="ECO:0000313" key="5">
    <source>
        <dbReference type="EMBL" id="KAF2422167.1"/>
    </source>
</evidence>
<evidence type="ECO:0000313" key="6">
    <source>
        <dbReference type="Proteomes" id="UP000800235"/>
    </source>
</evidence>
<dbReference type="EMBL" id="MU007092">
    <property type="protein sequence ID" value="KAF2422167.1"/>
    <property type="molecule type" value="Genomic_DNA"/>
</dbReference>
<keyword evidence="2 3" id="KW-0378">Hydrolase</keyword>